<keyword evidence="1" id="KW-0808">Transferase</keyword>
<organism evidence="1">
    <name type="scientific">Bacillus phage Adastra</name>
    <dbReference type="NCBI Taxonomy" id="3143958"/>
    <lineage>
        <taxon>Viruses</taxon>
        <taxon>Duplodnaviria</taxon>
        <taxon>Heunggongvirae</taxon>
        <taxon>Uroviricota</taxon>
        <taxon>Caudoviricetes</taxon>
        <taxon>Herelleviridae</taxon>
        <taxon>Spounavirinae</taxon>
        <taxon>Okubovirus</taxon>
    </lineage>
</organism>
<proteinExistence type="predicted"/>
<dbReference type="GO" id="GO:0016301">
    <property type="term" value="F:kinase activity"/>
    <property type="evidence" value="ECO:0007669"/>
    <property type="project" value="UniProtKB-KW"/>
</dbReference>
<reference evidence="1" key="1">
    <citation type="submission" date="2024-05" db="EMBL/GenBank/DDBJ databases">
        <authorList>
            <person name="Herbig A.F."/>
            <person name="Pendergrass E.L."/>
        </authorList>
    </citation>
    <scope>NUCLEOTIDE SEQUENCE</scope>
</reference>
<protein>
    <submittedName>
        <fullName evidence="1">Protein kinase</fullName>
    </submittedName>
</protein>
<dbReference type="EMBL" id="PP819608">
    <property type="protein sequence ID" value="XCD09568.1"/>
    <property type="molecule type" value="Genomic_DNA"/>
</dbReference>
<sequence length="224" mass="25750">MRTYWNVHLHRTNGTQFESMVHYVCVPIKGLISDNLNDTEFTIVARIITDEIISEIRSTYRTFGVDDISHCSLSNILSLIWEEDGGVNEAFKDRLQVKVNAMIQGSQSTQKSLSSVFESTLEKYNSPEDFADYMEEAEEEVDYEDYDTSDDMLDAITHAIHKVEQKHKQVEWCLLMVDVYTGTLTEVTVETNEDKTLDSILEKYLENGFDCLQKKRVKGILHSA</sequence>
<name>A0AAU8BB31_9CAUD</name>
<accession>A0AAU8BB31</accession>
<keyword evidence="1" id="KW-0418">Kinase</keyword>
<gene>
    <name evidence="1" type="ORF">Adastra020</name>
</gene>
<evidence type="ECO:0000313" key="1">
    <source>
        <dbReference type="EMBL" id="XCD09568.1"/>
    </source>
</evidence>